<proteinExistence type="predicted"/>
<dbReference type="Proteomes" id="UP001161276">
    <property type="component" value="Unassembled WGS sequence"/>
</dbReference>
<evidence type="ECO:0000256" key="1">
    <source>
        <dbReference type="SAM" id="SignalP"/>
    </source>
</evidence>
<comment type="caution">
    <text evidence="2">The sequence shown here is derived from an EMBL/GenBank/DDBJ whole genome shotgun (WGS) entry which is preliminary data.</text>
</comment>
<evidence type="ECO:0000313" key="2">
    <source>
        <dbReference type="EMBL" id="MDH2054340.1"/>
    </source>
</evidence>
<dbReference type="EMBL" id="JAOCKG010000021">
    <property type="protein sequence ID" value="MDH2054340.1"/>
    <property type="molecule type" value="Genomic_DNA"/>
</dbReference>
<gene>
    <name evidence="2" type="ORF">N5K24_28350</name>
</gene>
<dbReference type="AlphaFoldDB" id="A0AA42WF86"/>
<evidence type="ECO:0000313" key="3">
    <source>
        <dbReference type="Proteomes" id="UP001161276"/>
    </source>
</evidence>
<name>A0AA42WF86_9BURK</name>
<sequence length="223" mass="23911">MSAAAVLALAGCATPVLPYTYTPASALTATGDVGVGQFSYEPNKYLQSLSDDPSNARDTRYRNAGLSTSQQHTGGPPGAYRSTYSHVLPNQARNTAVGTVLFERNVADIIRDASLTELRAIGITVSGPTISRELTGEVQNLMVDELGMNIDWTLRVVYTVAEKSNGDVVYSAVKEIKRTTPKFLNVLGALNDLIRLNIEALATDPQFLAAIQHPSQPTASSRK</sequence>
<keyword evidence="1" id="KW-0732">Signal</keyword>
<feature type="chain" id="PRO_5041394526" description="Lipoprotein" evidence="1">
    <location>
        <begin position="19"/>
        <end position="223"/>
    </location>
</feature>
<protein>
    <recommendedName>
        <fullName evidence="4">Lipoprotein</fullName>
    </recommendedName>
</protein>
<reference evidence="2" key="1">
    <citation type="submission" date="2022-09" db="EMBL/GenBank/DDBJ databases">
        <title>Intensive care unit water sources are persistently colonized with multi-drug resistant bacteria and are the site of extensive horizontal gene transfer of antibiotic resistance genes.</title>
        <authorList>
            <person name="Diorio-Toth L."/>
        </authorList>
    </citation>
    <scope>NUCLEOTIDE SEQUENCE</scope>
    <source>
        <strain evidence="2">GD03676</strain>
    </source>
</reference>
<dbReference type="RefSeq" id="WP_280029697.1">
    <property type="nucleotide sequence ID" value="NZ_JAOCKG010000021.1"/>
</dbReference>
<accession>A0AA42WF86</accession>
<feature type="signal peptide" evidence="1">
    <location>
        <begin position="1"/>
        <end position="18"/>
    </location>
</feature>
<evidence type="ECO:0008006" key="4">
    <source>
        <dbReference type="Google" id="ProtNLM"/>
    </source>
</evidence>
<organism evidence="2 3">
    <name type="scientific">Achromobacter marplatensis</name>
    <dbReference type="NCBI Taxonomy" id="470868"/>
    <lineage>
        <taxon>Bacteria</taxon>
        <taxon>Pseudomonadati</taxon>
        <taxon>Pseudomonadota</taxon>
        <taxon>Betaproteobacteria</taxon>
        <taxon>Burkholderiales</taxon>
        <taxon>Alcaligenaceae</taxon>
        <taxon>Achromobacter</taxon>
    </lineage>
</organism>